<dbReference type="Proteomes" id="UP001501456">
    <property type="component" value="Unassembled WGS sequence"/>
</dbReference>
<reference evidence="4" key="1">
    <citation type="journal article" date="2019" name="Int. J. Syst. Evol. Microbiol.">
        <title>The Global Catalogue of Microorganisms (GCM) 10K type strain sequencing project: providing services to taxonomists for standard genome sequencing and annotation.</title>
        <authorList>
            <consortium name="The Broad Institute Genomics Platform"/>
            <consortium name="The Broad Institute Genome Sequencing Center for Infectious Disease"/>
            <person name="Wu L."/>
            <person name="Ma J."/>
        </authorList>
    </citation>
    <scope>NUCLEOTIDE SEQUENCE [LARGE SCALE GENOMIC DNA]</scope>
    <source>
        <strain evidence="4">JCM 17525</strain>
    </source>
</reference>
<keyword evidence="1" id="KW-0472">Membrane</keyword>
<sequence>MNISKEVKTAILVILGIIFLYFGINYLKGQNVLDASNTFYTEFDYNALTTSSPVTIKGNNVGKIKEIKYDFETGKTRVAFTVDNKLKFSKNSKIRLYELGLMGGNGMAIIPAQDEQLAQSGDVLESEVEEGLIKSLTSNFSGLSTGLDSTLKSADSLLININDLVEDDTKAGLKHAIKELNGTITSFNTLSLSLNQLISKNDESLTAVITNFNTISKDLAVLSNDLKNVEVSKTVANLDTTLNNLNGILAGLDQGEGSLGKLLKDEKLYDNLEVASMQLKELLQDVKLNPKRYINVSVFGGKNKEDYVKPENERQ</sequence>
<keyword evidence="4" id="KW-1185">Reference proteome</keyword>
<comment type="caution">
    <text evidence="3">The sequence shown here is derived from an EMBL/GenBank/DDBJ whole genome shotgun (WGS) entry which is preliminary data.</text>
</comment>
<accession>A0ABP7H9W7</accession>
<feature type="domain" description="Mce/MlaD" evidence="2">
    <location>
        <begin position="39"/>
        <end position="111"/>
    </location>
</feature>
<dbReference type="PANTHER" id="PTHR33371:SF4">
    <property type="entry name" value="INTERMEMBRANE PHOSPHOLIPID TRANSPORT SYSTEM BINDING PROTEIN MLAD"/>
    <property type="match status" value="1"/>
</dbReference>
<dbReference type="Pfam" id="PF02470">
    <property type="entry name" value="MlaD"/>
    <property type="match status" value="1"/>
</dbReference>
<dbReference type="InterPro" id="IPR052336">
    <property type="entry name" value="MlaD_Phospholipid_Transporter"/>
</dbReference>
<feature type="transmembrane region" description="Helical" evidence="1">
    <location>
        <begin position="7"/>
        <end position="27"/>
    </location>
</feature>
<evidence type="ECO:0000259" key="2">
    <source>
        <dbReference type="Pfam" id="PF02470"/>
    </source>
</evidence>
<proteinExistence type="predicted"/>
<keyword evidence="1" id="KW-1133">Transmembrane helix</keyword>
<organism evidence="3 4">
    <name type="scientific">Corallibacter vietnamensis</name>
    <dbReference type="NCBI Taxonomy" id="904130"/>
    <lineage>
        <taxon>Bacteria</taxon>
        <taxon>Pseudomonadati</taxon>
        <taxon>Bacteroidota</taxon>
        <taxon>Flavobacteriia</taxon>
        <taxon>Flavobacteriales</taxon>
        <taxon>Flavobacteriaceae</taxon>
        <taxon>Corallibacter</taxon>
    </lineage>
</organism>
<evidence type="ECO:0000313" key="4">
    <source>
        <dbReference type="Proteomes" id="UP001501456"/>
    </source>
</evidence>
<protein>
    <submittedName>
        <fullName evidence="3">MlaD family protein</fullName>
    </submittedName>
</protein>
<dbReference type="RefSeq" id="WP_344730593.1">
    <property type="nucleotide sequence ID" value="NZ_BAABBI010000003.1"/>
</dbReference>
<evidence type="ECO:0000313" key="3">
    <source>
        <dbReference type="EMBL" id="GAA3789248.1"/>
    </source>
</evidence>
<dbReference type="PANTHER" id="PTHR33371">
    <property type="entry name" value="INTERMEMBRANE PHOSPHOLIPID TRANSPORT SYSTEM BINDING PROTEIN MLAD-RELATED"/>
    <property type="match status" value="1"/>
</dbReference>
<dbReference type="EMBL" id="BAABBI010000003">
    <property type="protein sequence ID" value="GAA3789248.1"/>
    <property type="molecule type" value="Genomic_DNA"/>
</dbReference>
<keyword evidence="1" id="KW-0812">Transmembrane</keyword>
<name>A0ABP7H9W7_9FLAO</name>
<gene>
    <name evidence="3" type="ORF">GCM10022271_22200</name>
</gene>
<evidence type="ECO:0000256" key="1">
    <source>
        <dbReference type="SAM" id="Phobius"/>
    </source>
</evidence>
<dbReference type="InterPro" id="IPR003399">
    <property type="entry name" value="Mce/MlaD"/>
</dbReference>